<evidence type="ECO:0000259" key="4">
    <source>
        <dbReference type="PROSITE" id="PS50280"/>
    </source>
</evidence>
<dbReference type="PANTHER" id="PTHR45660:SF89">
    <property type="entry name" value="HISTONE-LYSINE N-METHYLTRANSFERASE SUVR3"/>
    <property type="match status" value="1"/>
</dbReference>
<evidence type="ECO:0000313" key="7">
    <source>
        <dbReference type="EnsemblPlants" id="Pp3c18_16090V3.1"/>
    </source>
</evidence>
<dbReference type="STRING" id="3218.A0A2K1J1B4"/>
<dbReference type="CDD" id="cd10538">
    <property type="entry name" value="SET_SETDB-like"/>
    <property type="match status" value="1"/>
</dbReference>
<keyword evidence="8" id="KW-1185">Reference proteome</keyword>
<evidence type="ECO:0000313" key="6">
    <source>
        <dbReference type="EMBL" id="PNR35317.1"/>
    </source>
</evidence>
<gene>
    <name evidence="7" type="primary">LOC112295395</name>
    <name evidence="6" type="ORF">PHYPA_023217</name>
</gene>
<keyword evidence="2" id="KW-0808">Transferase</keyword>
<dbReference type="SUPFAM" id="SSF82199">
    <property type="entry name" value="SET domain"/>
    <property type="match status" value="1"/>
</dbReference>
<dbReference type="InterPro" id="IPR001214">
    <property type="entry name" value="SET_dom"/>
</dbReference>
<feature type="domain" description="SET" evidence="4">
    <location>
        <begin position="267"/>
        <end position="397"/>
    </location>
</feature>
<dbReference type="FunCoup" id="A0A2K1J1B4">
    <property type="interactions" value="1362"/>
</dbReference>
<dbReference type="AlphaFoldDB" id="A0A2K1J1B4"/>
<protein>
    <recommendedName>
        <fullName evidence="9">SET domain-containing protein</fullName>
    </recommendedName>
</protein>
<dbReference type="EMBL" id="ABEU02000018">
    <property type="protein sequence ID" value="PNR35317.1"/>
    <property type="molecule type" value="Genomic_DNA"/>
</dbReference>
<dbReference type="SMART" id="SM00317">
    <property type="entry name" value="SET"/>
    <property type="match status" value="1"/>
</dbReference>
<dbReference type="InterPro" id="IPR003616">
    <property type="entry name" value="Post-SET_dom"/>
</dbReference>
<dbReference type="PROSITE" id="PS50280">
    <property type="entry name" value="SET"/>
    <property type="match status" value="1"/>
</dbReference>
<dbReference type="PaxDb" id="3218-PP1S3_173V6.1"/>
<dbReference type="InterPro" id="IPR051357">
    <property type="entry name" value="H3K9_HMTase_SUVAR3-9"/>
</dbReference>
<evidence type="ECO:0000313" key="8">
    <source>
        <dbReference type="Proteomes" id="UP000006727"/>
    </source>
</evidence>
<evidence type="ECO:0008006" key="9">
    <source>
        <dbReference type="Google" id="ProtNLM"/>
    </source>
</evidence>
<reference evidence="6 8" key="1">
    <citation type="journal article" date="2008" name="Science">
        <title>The Physcomitrella genome reveals evolutionary insights into the conquest of land by plants.</title>
        <authorList>
            <person name="Rensing S."/>
            <person name="Lang D."/>
            <person name="Zimmer A."/>
            <person name="Terry A."/>
            <person name="Salamov A."/>
            <person name="Shapiro H."/>
            <person name="Nishiyama T."/>
            <person name="Perroud P.-F."/>
            <person name="Lindquist E."/>
            <person name="Kamisugi Y."/>
            <person name="Tanahashi T."/>
            <person name="Sakakibara K."/>
            <person name="Fujita T."/>
            <person name="Oishi K."/>
            <person name="Shin-I T."/>
            <person name="Kuroki Y."/>
            <person name="Toyoda A."/>
            <person name="Suzuki Y."/>
            <person name="Hashimoto A."/>
            <person name="Yamaguchi K."/>
            <person name="Sugano A."/>
            <person name="Kohara Y."/>
            <person name="Fujiyama A."/>
            <person name="Anterola A."/>
            <person name="Aoki S."/>
            <person name="Ashton N."/>
            <person name="Barbazuk W.B."/>
            <person name="Barker E."/>
            <person name="Bennetzen J."/>
            <person name="Bezanilla M."/>
            <person name="Blankenship R."/>
            <person name="Cho S.H."/>
            <person name="Dutcher S."/>
            <person name="Estelle M."/>
            <person name="Fawcett J.A."/>
            <person name="Gundlach H."/>
            <person name="Hanada K."/>
            <person name="Heyl A."/>
            <person name="Hicks K.A."/>
            <person name="Hugh J."/>
            <person name="Lohr M."/>
            <person name="Mayer K."/>
            <person name="Melkozernov A."/>
            <person name="Murata T."/>
            <person name="Nelson D."/>
            <person name="Pils B."/>
            <person name="Prigge M."/>
            <person name="Reiss B."/>
            <person name="Renner T."/>
            <person name="Rombauts S."/>
            <person name="Rushton P."/>
            <person name="Sanderfoot A."/>
            <person name="Schween G."/>
            <person name="Shiu S.-H."/>
            <person name="Stueber K."/>
            <person name="Theodoulou F.L."/>
            <person name="Tu H."/>
            <person name="Van de Peer Y."/>
            <person name="Verrier P.J."/>
            <person name="Waters E."/>
            <person name="Wood A."/>
            <person name="Yang L."/>
            <person name="Cove D."/>
            <person name="Cuming A."/>
            <person name="Hasebe M."/>
            <person name="Lucas S."/>
            <person name="Mishler D.B."/>
            <person name="Reski R."/>
            <person name="Grigoriev I."/>
            <person name="Quatrano R.S."/>
            <person name="Boore J.L."/>
        </authorList>
    </citation>
    <scope>NUCLEOTIDE SEQUENCE [LARGE SCALE GENOMIC DNA]</scope>
    <source>
        <strain evidence="7 8">cv. Gransden 2004</strain>
    </source>
</reference>
<dbReference type="GO" id="GO:0042054">
    <property type="term" value="F:histone methyltransferase activity"/>
    <property type="evidence" value="ECO:0000318"/>
    <property type="project" value="GO_Central"/>
</dbReference>
<dbReference type="PROSITE" id="PS50868">
    <property type="entry name" value="POST_SET"/>
    <property type="match status" value="1"/>
</dbReference>
<accession>A0A2K1J1B4</accession>
<dbReference type="OrthoDB" id="5792673at2759"/>
<dbReference type="PANTHER" id="PTHR45660">
    <property type="entry name" value="HISTONE-LYSINE N-METHYLTRANSFERASE SETMAR"/>
    <property type="match status" value="1"/>
</dbReference>
<evidence type="ECO:0000256" key="3">
    <source>
        <dbReference type="ARBA" id="ARBA00022691"/>
    </source>
</evidence>
<dbReference type="GeneID" id="112295395"/>
<evidence type="ECO:0000256" key="1">
    <source>
        <dbReference type="ARBA" id="ARBA00022603"/>
    </source>
</evidence>
<evidence type="ECO:0000256" key="2">
    <source>
        <dbReference type="ARBA" id="ARBA00022679"/>
    </source>
</evidence>
<dbReference type="EnsemblPlants" id="Pp3c18_16090V3.1">
    <property type="protein sequence ID" value="Pp3c18_16090V3.1"/>
    <property type="gene ID" value="Pp3c18_16090"/>
</dbReference>
<dbReference type="EnsemblPlants" id="Pp3c18_16090V3.2">
    <property type="protein sequence ID" value="Pp3c18_16090V3.2"/>
    <property type="gene ID" value="Pp3c18_16090"/>
</dbReference>
<evidence type="ECO:0000259" key="5">
    <source>
        <dbReference type="PROSITE" id="PS50868"/>
    </source>
</evidence>
<reference evidence="7" key="3">
    <citation type="submission" date="2020-12" db="UniProtKB">
        <authorList>
            <consortium name="EnsemblPlants"/>
        </authorList>
    </citation>
    <scope>IDENTIFICATION</scope>
</reference>
<name>A0A2K1J1B4_PHYPA</name>
<dbReference type="Gene3D" id="2.170.270.10">
    <property type="entry name" value="SET domain"/>
    <property type="match status" value="1"/>
</dbReference>
<reference evidence="6 8" key="2">
    <citation type="journal article" date="2018" name="Plant J.">
        <title>The Physcomitrella patens chromosome-scale assembly reveals moss genome structure and evolution.</title>
        <authorList>
            <person name="Lang D."/>
            <person name="Ullrich K.K."/>
            <person name="Murat F."/>
            <person name="Fuchs J."/>
            <person name="Jenkins J."/>
            <person name="Haas F.B."/>
            <person name="Piednoel M."/>
            <person name="Gundlach H."/>
            <person name="Van Bel M."/>
            <person name="Meyberg R."/>
            <person name="Vives C."/>
            <person name="Morata J."/>
            <person name="Symeonidi A."/>
            <person name="Hiss M."/>
            <person name="Muchero W."/>
            <person name="Kamisugi Y."/>
            <person name="Saleh O."/>
            <person name="Blanc G."/>
            <person name="Decker E.L."/>
            <person name="van Gessel N."/>
            <person name="Grimwood J."/>
            <person name="Hayes R.D."/>
            <person name="Graham S.W."/>
            <person name="Gunter L.E."/>
            <person name="McDaniel S.F."/>
            <person name="Hoernstein S.N.W."/>
            <person name="Larsson A."/>
            <person name="Li F.W."/>
            <person name="Perroud P.F."/>
            <person name="Phillips J."/>
            <person name="Ranjan P."/>
            <person name="Rokshar D.S."/>
            <person name="Rothfels C.J."/>
            <person name="Schneider L."/>
            <person name="Shu S."/>
            <person name="Stevenson D.W."/>
            <person name="Thummler F."/>
            <person name="Tillich M."/>
            <person name="Villarreal Aguilar J.C."/>
            <person name="Widiez T."/>
            <person name="Wong G.K."/>
            <person name="Wymore A."/>
            <person name="Zhang Y."/>
            <person name="Zimmer A.D."/>
            <person name="Quatrano R.S."/>
            <person name="Mayer K.F.X."/>
            <person name="Goodstein D."/>
            <person name="Casacuberta J.M."/>
            <person name="Vandepoele K."/>
            <person name="Reski R."/>
            <person name="Cuming A.C."/>
            <person name="Tuskan G.A."/>
            <person name="Maumus F."/>
            <person name="Salse J."/>
            <person name="Schmutz J."/>
            <person name="Rensing S.A."/>
        </authorList>
    </citation>
    <scope>NUCLEOTIDE SEQUENCE [LARGE SCALE GENOMIC DNA]</scope>
    <source>
        <strain evidence="7 8">cv. Gransden 2004</strain>
    </source>
</reference>
<dbReference type="Gramene" id="Pp3c18_16090V3.2">
    <property type="protein sequence ID" value="Pp3c18_16090V3.2"/>
    <property type="gene ID" value="Pp3c18_16090"/>
</dbReference>
<dbReference type="RefSeq" id="XP_024402686.1">
    <property type="nucleotide sequence ID" value="XM_024546918.2"/>
</dbReference>
<dbReference type="GO" id="GO:0003690">
    <property type="term" value="F:double-stranded DNA binding"/>
    <property type="evidence" value="ECO:0000318"/>
    <property type="project" value="GO_Central"/>
</dbReference>
<dbReference type="KEGG" id="ppp:112295395"/>
<dbReference type="GO" id="GO:0032259">
    <property type="term" value="P:methylation"/>
    <property type="evidence" value="ECO:0007669"/>
    <property type="project" value="UniProtKB-KW"/>
</dbReference>
<feature type="domain" description="Post-SET" evidence="5">
    <location>
        <begin position="405"/>
        <end position="421"/>
    </location>
</feature>
<dbReference type="Pfam" id="PF00856">
    <property type="entry name" value="SET"/>
    <property type="match status" value="1"/>
</dbReference>
<dbReference type="Gramene" id="Pp3c18_16090V3.1">
    <property type="protein sequence ID" value="Pp3c18_16090V3.1"/>
    <property type="gene ID" value="Pp3c18_16090"/>
</dbReference>
<proteinExistence type="predicted"/>
<dbReference type="Proteomes" id="UP000006727">
    <property type="component" value="Chromosome 18"/>
</dbReference>
<sequence>MKRNICGGDGISLGKEAGTKILELVMAWLRPQELANLACVSQFMATAVRNLTHRRMADAAQGLERWPVPVRNDLDSLRYPWFQYTPSCCRNASRYAHPWGVESDSCTEHGSVMRRCQEDLGIYPFSGVLSSVGCRCADRCVLAQQNHGDGKHVISDDTNSTCACGFTSDGVNAYTHESKMQLVDKRSNGTDASKNRIDSKSIFSNEVSLKANDASENMTFWTEWKSLELSDDDSGVNEEPPLVLECGGACICSADCCHRVTQQGLSARVVVTRQRFTGWGLHAAQHISKGSFVCEYAGELLTTVQSRERQSLYDAGNTSCGSALLVVREYMPSGEACVRINVDATKVGNVARFINHACDGGNLLPCLVRASGSVIPRLALFARQDIHDGEELRYSYGSCGGVAGKVLPCYCGTPACFGTLPSEST</sequence>
<keyword evidence="3" id="KW-0949">S-adenosyl-L-methionine</keyword>
<dbReference type="OMA" id="NAYTHES"/>
<keyword evidence="1" id="KW-0489">Methyltransferase</keyword>
<organism evidence="6">
    <name type="scientific">Physcomitrium patens</name>
    <name type="common">Spreading-leaved earth moss</name>
    <name type="synonym">Physcomitrella patens</name>
    <dbReference type="NCBI Taxonomy" id="3218"/>
    <lineage>
        <taxon>Eukaryota</taxon>
        <taxon>Viridiplantae</taxon>
        <taxon>Streptophyta</taxon>
        <taxon>Embryophyta</taxon>
        <taxon>Bryophyta</taxon>
        <taxon>Bryophytina</taxon>
        <taxon>Bryopsida</taxon>
        <taxon>Funariidae</taxon>
        <taxon>Funariales</taxon>
        <taxon>Funariaceae</taxon>
        <taxon>Physcomitrium</taxon>
    </lineage>
</organism>
<dbReference type="InterPro" id="IPR046341">
    <property type="entry name" value="SET_dom_sf"/>
</dbReference>